<reference evidence="2" key="1">
    <citation type="journal article" date="2014" name="Front. Microbiol.">
        <title>High frequency of phylogenetically diverse reductive dehalogenase-homologous genes in deep subseafloor sedimentary metagenomes.</title>
        <authorList>
            <person name="Kawai M."/>
            <person name="Futagami T."/>
            <person name="Toyoda A."/>
            <person name="Takaki Y."/>
            <person name="Nishi S."/>
            <person name="Hori S."/>
            <person name="Arai W."/>
            <person name="Tsubouchi T."/>
            <person name="Morono Y."/>
            <person name="Uchiyama I."/>
            <person name="Ito T."/>
            <person name="Fujiyama A."/>
            <person name="Inagaki F."/>
            <person name="Takami H."/>
        </authorList>
    </citation>
    <scope>NUCLEOTIDE SEQUENCE</scope>
    <source>
        <strain evidence="2">Expedition CK06-06</strain>
    </source>
</reference>
<proteinExistence type="predicted"/>
<dbReference type="EMBL" id="BARS01036258">
    <property type="protein sequence ID" value="GAG14378.1"/>
    <property type="molecule type" value="Genomic_DNA"/>
</dbReference>
<feature type="compositionally biased region" description="Basic residues" evidence="1">
    <location>
        <begin position="103"/>
        <end position="160"/>
    </location>
</feature>
<name>X0VPG6_9ZZZZ</name>
<feature type="non-terminal residue" evidence="2">
    <location>
        <position position="1"/>
    </location>
</feature>
<dbReference type="AlphaFoldDB" id="X0VPG6"/>
<protein>
    <submittedName>
        <fullName evidence="2">Uncharacterized protein</fullName>
    </submittedName>
</protein>
<accession>X0VPG6</accession>
<evidence type="ECO:0000256" key="1">
    <source>
        <dbReference type="SAM" id="MobiDB-lite"/>
    </source>
</evidence>
<gene>
    <name evidence="2" type="ORF">S01H1_55755</name>
</gene>
<sequence>KILKEFNVAGELIRARQEEKQGLLDDFDSESKRFFFGKISERALSSSVKKTNTELQRLDGDLRTNIARSRRAGGRATALVSAQVPIKYRATLSGIVGGEMKKVARKKKKKKAPVKKKKAPVKKKKAPVKKKKAPVKKQKQKQKKAPTKKKRKTTGKKGKK</sequence>
<comment type="caution">
    <text evidence="2">The sequence shown here is derived from an EMBL/GenBank/DDBJ whole genome shotgun (WGS) entry which is preliminary data.</text>
</comment>
<organism evidence="2">
    <name type="scientific">marine sediment metagenome</name>
    <dbReference type="NCBI Taxonomy" id="412755"/>
    <lineage>
        <taxon>unclassified sequences</taxon>
        <taxon>metagenomes</taxon>
        <taxon>ecological metagenomes</taxon>
    </lineage>
</organism>
<feature type="region of interest" description="Disordered" evidence="1">
    <location>
        <begin position="101"/>
        <end position="160"/>
    </location>
</feature>
<evidence type="ECO:0000313" key="2">
    <source>
        <dbReference type="EMBL" id="GAG14378.1"/>
    </source>
</evidence>